<dbReference type="STRING" id="713588.SAMN05421789_10197"/>
<organism evidence="2 3">
    <name type="scientific">Kaistella chaponensis</name>
    <dbReference type="NCBI Taxonomy" id="713588"/>
    <lineage>
        <taxon>Bacteria</taxon>
        <taxon>Pseudomonadati</taxon>
        <taxon>Bacteroidota</taxon>
        <taxon>Flavobacteriia</taxon>
        <taxon>Flavobacteriales</taxon>
        <taxon>Weeksellaceae</taxon>
        <taxon>Chryseobacterium group</taxon>
        <taxon>Kaistella</taxon>
    </lineage>
</organism>
<evidence type="ECO:0000313" key="2">
    <source>
        <dbReference type="EMBL" id="SIS44337.1"/>
    </source>
</evidence>
<keyword evidence="3" id="KW-1185">Reference proteome</keyword>
<dbReference type="GO" id="GO:0005509">
    <property type="term" value="F:calcium ion binding"/>
    <property type="evidence" value="ECO:0007669"/>
    <property type="project" value="InterPro"/>
</dbReference>
<dbReference type="InterPro" id="IPR028974">
    <property type="entry name" value="TSP_type-3_rpt"/>
</dbReference>
<keyword evidence="1" id="KW-0732">Signal</keyword>
<proteinExistence type="predicted"/>
<dbReference type="Gene3D" id="4.10.1080.10">
    <property type="entry name" value="TSP type-3 repeat"/>
    <property type="match status" value="1"/>
</dbReference>
<feature type="chain" id="PRO_5009942936" evidence="1">
    <location>
        <begin position="27"/>
        <end position="810"/>
    </location>
</feature>
<protein>
    <submittedName>
        <fullName evidence="2">Uncharacterized protein</fullName>
    </submittedName>
</protein>
<dbReference type="Proteomes" id="UP000185839">
    <property type="component" value="Unassembled WGS sequence"/>
</dbReference>
<accession>A0A1N7J509</accession>
<evidence type="ECO:0000313" key="3">
    <source>
        <dbReference type="Proteomes" id="UP000185839"/>
    </source>
</evidence>
<name>A0A1N7J509_9FLAO</name>
<dbReference type="EMBL" id="FTOI01000001">
    <property type="protein sequence ID" value="SIS44337.1"/>
    <property type="molecule type" value="Genomic_DNA"/>
</dbReference>
<feature type="signal peptide" evidence="1">
    <location>
        <begin position="1"/>
        <end position="26"/>
    </location>
</feature>
<evidence type="ECO:0000256" key="1">
    <source>
        <dbReference type="SAM" id="SignalP"/>
    </source>
</evidence>
<dbReference type="AlphaFoldDB" id="A0A1N7J509"/>
<sequence>MNYNFTKKILTLFAALFFTTMLLSQAAQSGRLYFSSAYTGRIYDITTLNGGAATGALPASVTGLGTTSSFADQSSLAVGFEANASGGPFYFNANVTANQSFYKNGTATGVRTVTAVSGLGINNVPGTFFGITYGNIGGAKSIRQMYPSPAATNITFANAADATFTGGTPFGFDGAFDYENNIFQIIQNGTNYYLYKMNLSTQVATQMFQINTTTNAMPGAAQGIAYLNGKIYLSTISGTSVQIRSIDFLTKSVSGVLTTYTGLSPTANSDLGSVDYFLPFTFNCGSASFLTSNPYIVGTSSTRTLRIPISNVYYPGTYTINVNGTNITNPAYQATITTASTFIDVPVTYDGGGASGTRTIIYDLNGSTTTCSLPAVVDVDSDGDGVGDTVDLDDDNDGILDTTEGQCINTSNPSTDGFDSPSVTTVNGNNIQSVNPYNGWGTETGGANAFNVIRVNGAGYSKGPDVAQSGTQYIDINASSTYVYKDIILTTPTVFSASAWFANRESSNGGYAPWSTKIEIRNETTGITVAQGNTINFTSSISDEIWNNSSINSVALPAGTYRIRMFVGDFGHLDSISYCFSKDTDGDGTPNYLDTDSDGDTCPDAVEGSENVSIEQVWPLHLPIADANYANRGKIKVIYDGITTNTQPNIVSQSAAALGVPQLVNNAGNNLNSITNPSDLAGLADNTDVPGPTTADIGQGVGASTNAAINACICYNDPNTGTVGADTKHGITLLKRAGATPQPDNWPMERKSAFTALESNTKGFVITRMTTAEINALTGQSGMMVYDTNLKCLKLFDGAAWSCFNTPTCP</sequence>
<reference evidence="3" key="1">
    <citation type="submission" date="2017-01" db="EMBL/GenBank/DDBJ databases">
        <authorList>
            <person name="Varghese N."/>
            <person name="Submissions S."/>
        </authorList>
    </citation>
    <scope>NUCLEOTIDE SEQUENCE [LARGE SCALE GENOMIC DNA]</scope>
    <source>
        <strain evidence="3">DSM 23145</strain>
    </source>
</reference>
<gene>
    <name evidence="2" type="ORF">SAMN05421789_10197</name>
</gene>